<evidence type="ECO:0000256" key="8">
    <source>
        <dbReference type="RuleBase" id="RU003953"/>
    </source>
</evidence>
<evidence type="ECO:0000256" key="5">
    <source>
        <dbReference type="ARBA" id="ARBA00022723"/>
    </source>
</evidence>
<evidence type="ECO:0000256" key="1">
    <source>
        <dbReference type="ARBA" id="ARBA00001946"/>
    </source>
</evidence>
<dbReference type="PANTHER" id="PTHR46173:SF1">
    <property type="entry name" value="CCA TRNA NUCLEOTIDYLTRANSFERASE 1, MITOCHONDRIAL"/>
    <property type="match status" value="1"/>
</dbReference>
<keyword evidence="8" id="KW-0694">RNA-binding</keyword>
<keyword evidence="6" id="KW-0547">Nucleotide-binding</keyword>
<dbReference type="KEGG" id="banc:PU02_0756"/>
<organism evidence="11 12">
    <name type="scientific">Bartonella ancashensis</name>
    <dbReference type="NCBI Taxonomy" id="1318743"/>
    <lineage>
        <taxon>Bacteria</taxon>
        <taxon>Pseudomonadati</taxon>
        <taxon>Pseudomonadota</taxon>
        <taxon>Alphaproteobacteria</taxon>
        <taxon>Hyphomicrobiales</taxon>
        <taxon>Bartonellaceae</taxon>
        <taxon>Bartonella</taxon>
    </lineage>
</organism>
<dbReference type="GO" id="GO:0004810">
    <property type="term" value="F:CCA tRNA nucleotidyltransferase activity"/>
    <property type="evidence" value="ECO:0007669"/>
    <property type="project" value="UniProtKB-EC"/>
</dbReference>
<comment type="cofactor">
    <cofactor evidence="1">
        <name>Mg(2+)</name>
        <dbReference type="ChEBI" id="CHEBI:18420"/>
    </cofactor>
</comment>
<evidence type="ECO:0000256" key="2">
    <source>
        <dbReference type="ARBA" id="ARBA00022679"/>
    </source>
</evidence>
<dbReference type="PANTHER" id="PTHR46173">
    <property type="entry name" value="CCA TRNA NUCLEOTIDYLTRANSFERASE 1, MITOCHONDRIAL"/>
    <property type="match status" value="1"/>
</dbReference>
<sequence length="419" mass="47980">MSAEQNFRQVDWLQHKNLQTLLHFLSLGNEEARIVGGAVRNQLLGQPITDIDIATTCLPQQVIERVRKSGFKAIPTGIDFGTVTVVIESNSYEVTTLRCDTETDGRHAKVSFSRDWKKDAERRDFTINALYCDAFGKLYDDVGGLKDIASKTVRFIGAAENRIREDYLRILRFFRFFAWYGAGRPDAQGLKACASLKEGLQQLSSERIWGEIKKLLSAPDPIRALLWMRQSGILTLILPETEKWGIDAIHSLITTERSFGWITDPLLRLQSLIPPDPMRLHEMAHRLHLSNKEVIRLKKWATLEKIGLDCSENSLKRMIYVHGQQPVLDQLSLDLAAIYSGFLKQDELFKKEEYLKNLYQLAQNWKIPVFPIKGSDLIKKGFFEGRLLGQKLKELETMWIESGFLMDRDALLKTLEIQG</sequence>
<dbReference type="EC" id="2.7.7.72" evidence="11"/>
<dbReference type="GO" id="GO:0046872">
    <property type="term" value="F:metal ion binding"/>
    <property type="evidence" value="ECO:0007669"/>
    <property type="project" value="UniProtKB-KW"/>
</dbReference>
<keyword evidence="3" id="KW-0819">tRNA processing</keyword>
<dbReference type="STRING" id="1318743.PU02_0756"/>
<evidence type="ECO:0000313" key="11">
    <source>
        <dbReference type="EMBL" id="ALE03570.1"/>
    </source>
</evidence>
<keyword evidence="2 8" id="KW-0808">Transferase</keyword>
<dbReference type="EMBL" id="CP010401">
    <property type="protein sequence ID" value="ALE03570.1"/>
    <property type="molecule type" value="Genomic_DNA"/>
</dbReference>
<evidence type="ECO:0000313" key="12">
    <source>
        <dbReference type="Proteomes" id="UP000057213"/>
    </source>
</evidence>
<dbReference type="InterPro" id="IPR032828">
    <property type="entry name" value="PolyA_RNA-bd"/>
</dbReference>
<evidence type="ECO:0000256" key="7">
    <source>
        <dbReference type="ARBA" id="ARBA00022842"/>
    </source>
</evidence>
<keyword evidence="12" id="KW-1185">Reference proteome</keyword>
<dbReference type="InterPro" id="IPR050264">
    <property type="entry name" value="Bact_CCA-adding_enz_type3_sf"/>
</dbReference>
<evidence type="ECO:0000256" key="4">
    <source>
        <dbReference type="ARBA" id="ARBA00022695"/>
    </source>
</evidence>
<dbReference type="Gene3D" id="1.10.3090.10">
    <property type="entry name" value="cca-adding enzyme, domain 2"/>
    <property type="match status" value="1"/>
</dbReference>
<dbReference type="InterPro" id="IPR043519">
    <property type="entry name" value="NT_sf"/>
</dbReference>
<evidence type="ECO:0000259" key="9">
    <source>
        <dbReference type="Pfam" id="PF01743"/>
    </source>
</evidence>
<name>A0A0M4L6Z8_9HYPH</name>
<dbReference type="GO" id="GO:0000049">
    <property type="term" value="F:tRNA binding"/>
    <property type="evidence" value="ECO:0007669"/>
    <property type="project" value="TreeGrafter"/>
</dbReference>
<accession>A0A0M4L6Z8</accession>
<protein>
    <submittedName>
        <fullName evidence="11">tRNA nucleotidyltransferase</fullName>
        <ecNumber evidence="11">2.7.7.72</ecNumber>
    </submittedName>
</protein>
<dbReference type="AlphaFoldDB" id="A0A0M4L6Z8"/>
<keyword evidence="4 11" id="KW-0548">Nucleotidyltransferase</keyword>
<dbReference type="InterPro" id="IPR002646">
    <property type="entry name" value="PolA_pol_head_dom"/>
</dbReference>
<dbReference type="GO" id="GO:0000166">
    <property type="term" value="F:nucleotide binding"/>
    <property type="evidence" value="ECO:0007669"/>
    <property type="project" value="UniProtKB-KW"/>
</dbReference>
<reference evidence="11 12" key="1">
    <citation type="journal article" date="2015" name="Genome Announc.">
        <title>Complete Genome Sequence of Bartonella ancashensis Strain 20.00, Isolated from the Blood of a Patient with Verruga Peruana.</title>
        <authorList>
            <person name="Hang J."/>
            <person name="Mullins K.E."/>
            <person name="Clifford R.J."/>
            <person name="Onmus-Leone F."/>
            <person name="Yang Y."/>
            <person name="Jiang J."/>
            <person name="Leguia M."/>
            <person name="Kasper M.R."/>
            <person name="Maguina C."/>
            <person name="Lesho E.P."/>
            <person name="Jarman R.G."/>
            <person name="Richards A.L."/>
            <person name="Blazes D."/>
        </authorList>
    </citation>
    <scope>NUCLEOTIDE SEQUENCE [LARGE SCALE GENOMIC DNA]</scope>
    <source>
        <strain evidence="11 12">20.00</strain>
    </source>
</reference>
<proteinExistence type="inferred from homology"/>
<dbReference type="Pfam" id="PF01743">
    <property type="entry name" value="PolyA_pol"/>
    <property type="match status" value="1"/>
</dbReference>
<dbReference type="Gene3D" id="3.30.460.10">
    <property type="entry name" value="Beta Polymerase, domain 2"/>
    <property type="match status" value="1"/>
</dbReference>
<feature type="domain" description="Poly A polymerase head" evidence="9">
    <location>
        <begin position="32"/>
        <end position="154"/>
    </location>
</feature>
<evidence type="ECO:0000256" key="3">
    <source>
        <dbReference type="ARBA" id="ARBA00022694"/>
    </source>
</evidence>
<dbReference type="RefSeq" id="WP_053944098.1">
    <property type="nucleotide sequence ID" value="NZ_CP010401.1"/>
</dbReference>
<gene>
    <name evidence="11" type="ORF">PU02_0756</name>
</gene>
<evidence type="ECO:0000256" key="6">
    <source>
        <dbReference type="ARBA" id="ARBA00022741"/>
    </source>
</evidence>
<dbReference type="OrthoDB" id="9805698at2"/>
<keyword evidence="7" id="KW-0460">Magnesium</keyword>
<comment type="similarity">
    <text evidence="8">Belongs to the tRNA nucleotidyltransferase/poly(A) polymerase family.</text>
</comment>
<dbReference type="CDD" id="cd05398">
    <property type="entry name" value="NT_ClassII-CCAase"/>
    <property type="match status" value="1"/>
</dbReference>
<dbReference type="SUPFAM" id="SSF81891">
    <property type="entry name" value="Poly A polymerase C-terminal region-like"/>
    <property type="match status" value="1"/>
</dbReference>
<dbReference type="SUPFAM" id="SSF81301">
    <property type="entry name" value="Nucleotidyltransferase"/>
    <property type="match status" value="1"/>
</dbReference>
<evidence type="ECO:0000259" key="10">
    <source>
        <dbReference type="Pfam" id="PF12627"/>
    </source>
</evidence>
<feature type="domain" description="tRNA nucleotidyltransferase/poly(A) polymerase RNA and SrmB- binding" evidence="10">
    <location>
        <begin position="190"/>
        <end position="243"/>
    </location>
</feature>
<dbReference type="PATRIC" id="fig|1318743.3.peg.770"/>
<dbReference type="Pfam" id="PF12627">
    <property type="entry name" value="PolyA_pol_RNAbd"/>
    <property type="match status" value="1"/>
</dbReference>
<keyword evidence="5" id="KW-0479">Metal-binding</keyword>
<dbReference type="Proteomes" id="UP000057213">
    <property type="component" value="Chromosome"/>
</dbReference>
<dbReference type="GO" id="GO:0008033">
    <property type="term" value="P:tRNA processing"/>
    <property type="evidence" value="ECO:0007669"/>
    <property type="project" value="UniProtKB-KW"/>
</dbReference>